<dbReference type="SMART" id="SM00267">
    <property type="entry name" value="GGDEF"/>
    <property type="match status" value="1"/>
</dbReference>
<feature type="transmembrane region" description="Helical" evidence="1">
    <location>
        <begin position="31"/>
        <end position="51"/>
    </location>
</feature>
<evidence type="ECO:0000259" key="2">
    <source>
        <dbReference type="PROSITE" id="PS50887"/>
    </source>
</evidence>
<dbReference type="GO" id="GO:0052621">
    <property type="term" value="F:diguanylate cyclase activity"/>
    <property type="evidence" value="ECO:0007669"/>
    <property type="project" value="TreeGrafter"/>
</dbReference>
<dbReference type="CDD" id="cd01949">
    <property type="entry name" value="GGDEF"/>
    <property type="match status" value="1"/>
</dbReference>
<dbReference type="PROSITE" id="PS50887">
    <property type="entry name" value="GGDEF"/>
    <property type="match status" value="1"/>
</dbReference>
<dbReference type="InterPro" id="IPR050469">
    <property type="entry name" value="Diguanylate_Cyclase"/>
</dbReference>
<dbReference type="InterPro" id="IPR000160">
    <property type="entry name" value="GGDEF_dom"/>
</dbReference>
<dbReference type="Proteomes" id="UP000252167">
    <property type="component" value="Unassembled WGS sequence"/>
</dbReference>
<name>A0A365Y9U8_9MICC</name>
<evidence type="ECO:0000256" key="1">
    <source>
        <dbReference type="SAM" id="Phobius"/>
    </source>
</evidence>
<dbReference type="NCBIfam" id="TIGR00254">
    <property type="entry name" value="GGDEF"/>
    <property type="match status" value="1"/>
</dbReference>
<dbReference type="Pfam" id="PF00990">
    <property type="entry name" value="GGDEF"/>
    <property type="match status" value="1"/>
</dbReference>
<sequence>MGWRGLEKQVERRSQTGISWRSRLLPARVRAITSMEIAVTGIVACFLSVFYGLNLFRTFPSEALQLVAVGRFAGALGVVTLVVILRDAFPLWLAYLGALAELTAFVYFVGFTVDHEQFVFRLQEFPLIALYMAWLFPSVISRMTIYPILVFTLTYSLLFGPAVGTEHQNGLLNVLSLVFFTVVGMFVGSFVKRKFKQQTEIDVLTGAYNRRALGRMGDAALAQGRRQNQPVSVALVDMDGFKQINDQFGHAAGDEVLRGLVRHLKRATRKNDVITRLGGDEFVLLMPQTGYDQAQQLMERVHESSEHSWSFGVATAEPDDNLSMVILRADRAMYISKRERAEQRD</sequence>
<reference evidence="3 4" key="1">
    <citation type="submission" date="2018-01" db="EMBL/GenBank/DDBJ databases">
        <title>Glutamicibacter soli strain NHPC-3 Whole genome sequence and assembly.</title>
        <authorList>
            <person name="Choudhury P."/>
            <person name="Gupta D."/>
            <person name="Sengupta K."/>
            <person name="Jawed A."/>
            <person name="Sultana N."/>
            <person name="Saha P."/>
        </authorList>
    </citation>
    <scope>NUCLEOTIDE SEQUENCE [LARGE SCALE GENOMIC DNA]</scope>
    <source>
        <strain evidence="3 4">NHPC-3</strain>
    </source>
</reference>
<dbReference type="InterPro" id="IPR043128">
    <property type="entry name" value="Rev_trsase/Diguanyl_cyclase"/>
</dbReference>
<protein>
    <recommendedName>
        <fullName evidence="2">GGDEF domain-containing protein</fullName>
    </recommendedName>
</protein>
<dbReference type="EMBL" id="POAF01000012">
    <property type="protein sequence ID" value="RBL98773.1"/>
    <property type="molecule type" value="Genomic_DNA"/>
</dbReference>
<feature type="transmembrane region" description="Helical" evidence="1">
    <location>
        <begin position="118"/>
        <end position="136"/>
    </location>
</feature>
<keyword evidence="1" id="KW-0812">Transmembrane</keyword>
<evidence type="ECO:0000313" key="3">
    <source>
        <dbReference type="EMBL" id="RBL98773.1"/>
    </source>
</evidence>
<dbReference type="InterPro" id="IPR029787">
    <property type="entry name" value="Nucleotide_cyclase"/>
</dbReference>
<dbReference type="SUPFAM" id="SSF55073">
    <property type="entry name" value="Nucleotide cyclase"/>
    <property type="match status" value="1"/>
</dbReference>
<proteinExistence type="predicted"/>
<feature type="domain" description="GGDEF" evidence="2">
    <location>
        <begin position="229"/>
        <end position="345"/>
    </location>
</feature>
<dbReference type="PANTHER" id="PTHR45138:SF9">
    <property type="entry name" value="DIGUANYLATE CYCLASE DGCM-RELATED"/>
    <property type="match status" value="1"/>
</dbReference>
<accession>A0A365Y9U8</accession>
<gene>
    <name evidence="3" type="ORF">C1H84_17195</name>
</gene>
<feature type="transmembrane region" description="Helical" evidence="1">
    <location>
        <begin position="143"/>
        <end position="164"/>
    </location>
</feature>
<comment type="caution">
    <text evidence="3">The sequence shown here is derived from an EMBL/GenBank/DDBJ whole genome shotgun (WGS) entry which is preliminary data.</text>
</comment>
<keyword evidence="1" id="KW-0472">Membrane</keyword>
<organism evidence="3 4">
    <name type="scientific">Glutamicibacter soli</name>
    <dbReference type="NCBI Taxonomy" id="453836"/>
    <lineage>
        <taxon>Bacteria</taxon>
        <taxon>Bacillati</taxon>
        <taxon>Actinomycetota</taxon>
        <taxon>Actinomycetes</taxon>
        <taxon>Micrococcales</taxon>
        <taxon>Micrococcaceae</taxon>
        <taxon>Glutamicibacter</taxon>
    </lineage>
</organism>
<dbReference type="AlphaFoldDB" id="A0A365Y9U8"/>
<evidence type="ECO:0000313" key="4">
    <source>
        <dbReference type="Proteomes" id="UP000252167"/>
    </source>
</evidence>
<feature type="transmembrane region" description="Helical" evidence="1">
    <location>
        <begin position="92"/>
        <end position="112"/>
    </location>
</feature>
<keyword evidence="4" id="KW-1185">Reference proteome</keyword>
<dbReference type="Gene3D" id="3.30.70.270">
    <property type="match status" value="1"/>
</dbReference>
<feature type="transmembrane region" description="Helical" evidence="1">
    <location>
        <begin position="170"/>
        <end position="191"/>
    </location>
</feature>
<dbReference type="PANTHER" id="PTHR45138">
    <property type="entry name" value="REGULATORY COMPONENTS OF SENSORY TRANSDUCTION SYSTEM"/>
    <property type="match status" value="1"/>
</dbReference>
<feature type="transmembrane region" description="Helical" evidence="1">
    <location>
        <begin position="63"/>
        <end position="85"/>
    </location>
</feature>
<keyword evidence="1" id="KW-1133">Transmembrane helix</keyword>